<gene>
    <name evidence="2" type="ORF">SVUK_LOCUS9175</name>
</gene>
<feature type="region of interest" description="Disordered" evidence="1">
    <location>
        <begin position="1"/>
        <end position="35"/>
    </location>
</feature>
<reference evidence="2 3" key="1">
    <citation type="submission" date="2018-11" db="EMBL/GenBank/DDBJ databases">
        <authorList>
            <consortium name="Pathogen Informatics"/>
        </authorList>
    </citation>
    <scope>NUCLEOTIDE SEQUENCE [LARGE SCALE GENOMIC DNA]</scope>
</reference>
<sequence>RNLDEEDPIRTFAGGGGGGGGGGGAVGGGTEATGF</sequence>
<evidence type="ECO:0000313" key="2">
    <source>
        <dbReference type="EMBL" id="VDM74177.1"/>
    </source>
</evidence>
<feature type="non-terminal residue" evidence="2">
    <location>
        <position position="1"/>
    </location>
</feature>
<dbReference type="Proteomes" id="UP000270094">
    <property type="component" value="Unassembled WGS sequence"/>
</dbReference>
<keyword evidence="3" id="KW-1185">Reference proteome</keyword>
<proteinExistence type="predicted"/>
<organism evidence="2 3">
    <name type="scientific">Strongylus vulgaris</name>
    <name type="common">Blood worm</name>
    <dbReference type="NCBI Taxonomy" id="40348"/>
    <lineage>
        <taxon>Eukaryota</taxon>
        <taxon>Metazoa</taxon>
        <taxon>Ecdysozoa</taxon>
        <taxon>Nematoda</taxon>
        <taxon>Chromadorea</taxon>
        <taxon>Rhabditida</taxon>
        <taxon>Rhabditina</taxon>
        <taxon>Rhabditomorpha</taxon>
        <taxon>Strongyloidea</taxon>
        <taxon>Strongylidae</taxon>
        <taxon>Strongylus</taxon>
    </lineage>
</organism>
<accession>A0A3P7JDP4</accession>
<feature type="compositionally biased region" description="Gly residues" evidence="1">
    <location>
        <begin position="13"/>
        <end position="35"/>
    </location>
</feature>
<dbReference type="AlphaFoldDB" id="A0A3P7JDP4"/>
<dbReference type="EMBL" id="UYYB01034521">
    <property type="protein sequence ID" value="VDM74177.1"/>
    <property type="molecule type" value="Genomic_DNA"/>
</dbReference>
<evidence type="ECO:0000313" key="3">
    <source>
        <dbReference type="Proteomes" id="UP000270094"/>
    </source>
</evidence>
<protein>
    <submittedName>
        <fullName evidence="2">Uncharacterized protein</fullName>
    </submittedName>
</protein>
<name>A0A3P7JDP4_STRVU</name>
<evidence type="ECO:0000256" key="1">
    <source>
        <dbReference type="SAM" id="MobiDB-lite"/>
    </source>
</evidence>